<feature type="domain" description="Intradiol ring-cleavage dioxygenases" evidence="5">
    <location>
        <begin position="45"/>
        <end position="217"/>
    </location>
</feature>
<evidence type="ECO:0000313" key="6">
    <source>
        <dbReference type="EMBL" id="QCO08947.1"/>
    </source>
</evidence>
<evidence type="ECO:0000256" key="3">
    <source>
        <dbReference type="ARBA" id="ARBA00023002"/>
    </source>
</evidence>
<dbReference type="PANTHER" id="PTHR33711:SF10">
    <property type="entry name" value="INTRADIOL RING-CLEAVAGE DIOXYGENASES DOMAIN-CONTAINING PROTEIN"/>
    <property type="match status" value="1"/>
</dbReference>
<dbReference type="InterPro" id="IPR000627">
    <property type="entry name" value="Intradiol_dOase_C"/>
</dbReference>
<feature type="signal peptide" evidence="4">
    <location>
        <begin position="1"/>
        <end position="34"/>
    </location>
</feature>
<dbReference type="Proteomes" id="UP000298774">
    <property type="component" value="Chromosome"/>
</dbReference>
<evidence type="ECO:0000259" key="5">
    <source>
        <dbReference type="Pfam" id="PF00775"/>
    </source>
</evidence>
<dbReference type="EMBL" id="CP032339">
    <property type="protein sequence ID" value="QCO08947.1"/>
    <property type="molecule type" value="Genomic_DNA"/>
</dbReference>
<accession>A0A4D8QF48</accession>
<keyword evidence="3" id="KW-0560">Oxidoreductase</keyword>
<organism evidence="6 7">
    <name type="scientific">Azospirillum brasilense</name>
    <dbReference type="NCBI Taxonomy" id="192"/>
    <lineage>
        <taxon>Bacteria</taxon>
        <taxon>Pseudomonadati</taxon>
        <taxon>Pseudomonadota</taxon>
        <taxon>Alphaproteobacteria</taxon>
        <taxon>Rhodospirillales</taxon>
        <taxon>Azospirillaceae</taxon>
        <taxon>Azospirillum</taxon>
    </lineage>
</organism>
<dbReference type="InterPro" id="IPR050770">
    <property type="entry name" value="Intradiol_RC_Dioxygenase"/>
</dbReference>
<feature type="chain" id="PRO_5020205285" evidence="4">
    <location>
        <begin position="35"/>
        <end position="219"/>
    </location>
</feature>
<dbReference type="Gene3D" id="2.60.130.10">
    <property type="entry name" value="Aromatic compound dioxygenase"/>
    <property type="match status" value="1"/>
</dbReference>
<proteinExistence type="inferred from homology"/>
<dbReference type="GO" id="GO:0018578">
    <property type="term" value="F:protocatechuate 3,4-dioxygenase activity"/>
    <property type="evidence" value="ECO:0007669"/>
    <property type="project" value="InterPro"/>
</dbReference>
<evidence type="ECO:0000256" key="4">
    <source>
        <dbReference type="SAM" id="SignalP"/>
    </source>
</evidence>
<evidence type="ECO:0000313" key="7">
    <source>
        <dbReference type="Proteomes" id="UP000298774"/>
    </source>
</evidence>
<gene>
    <name evidence="6" type="ORF">D3868_07820</name>
</gene>
<name>A0A4D8QF48_AZOBR</name>
<dbReference type="Pfam" id="PF00775">
    <property type="entry name" value="Dioxygenase_C"/>
    <property type="match status" value="1"/>
</dbReference>
<keyword evidence="2 6" id="KW-0223">Dioxygenase</keyword>
<evidence type="ECO:0000256" key="1">
    <source>
        <dbReference type="ARBA" id="ARBA00007825"/>
    </source>
</evidence>
<sequence length="219" mass="23511">MRKLTDHRSVSRRTVMAGMATLSTTAFLPRPAGAATLVPAPGQTEGPFYPTSFPAYVDSDLVQVHGAAARALGTVAHIGGRSLDRSGRPVTGAVVEIWQCDAQGIYRHPRAPGYDQFDGNFQGYGRTAVDADGTYRFRTPKPVPYPGRTPHIHYAVIVPGTGRFVTQMYVAGEPLNARDGLLNAIRDPQARRSVIVPLLAADDVEAGALRGTFDIVLTL</sequence>
<dbReference type="PANTHER" id="PTHR33711">
    <property type="entry name" value="DIOXYGENASE, PUTATIVE (AFU_ORTHOLOGUE AFUA_2G02910)-RELATED"/>
    <property type="match status" value="1"/>
</dbReference>
<dbReference type="CDD" id="cd03459">
    <property type="entry name" value="3_4-PCD"/>
    <property type="match status" value="1"/>
</dbReference>
<keyword evidence="4" id="KW-0732">Signal</keyword>
<dbReference type="GO" id="GO:0008199">
    <property type="term" value="F:ferric iron binding"/>
    <property type="evidence" value="ECO:0007669"/>
    <property type="project" value="InterPro"/>
</dbReference>
<comment type="similarity">
    <text evidence="1">Belongs to the intradiol ring-cleavage dioxygenase family.</text>
</comment>
<dbReference type="PROSITE" id="PS51318">
    <property type="entry name" value="TAT"/>
    <property type="match status" value="1"/>
</dbReference>
<reference evidence="6 7" key="1">
    <citation type="submission" date="2018-09" db="EMBL/GenBank/DDBJ databases">
        <title>Whole genome based analysis of evolution and adaptive divergence in Indian and Brazilian strains of Azospirillum brasilense.</title>
        <authorList>
            <person name="Singh C."/>
            <person name="Tripathi A.K."/>
        </authorList>
    </citation>
    <scope>NUCLEOTIDE SEQUENCE [LARGE SCALE GENOMIC DNA]</scope>
    <source>
        <strain evidence="6 7">MTCC4038</strain>
    </source>
</reference>
<dbReference type="SUPFAM" id="SSF49482">
    <property type="entry name" value="Aromatic compound dioxygenase"/>
    <property type="match status" value="1"/>
</dbReference>
<dbReference type="AlphaFoldDB" id="A0A4D8QF48"/>
<protein>
    <submittedName>
        <fullName evidence="6">Intradiol ring-cleavage dioxygenase</fullName>
    </submittedName>
</protein>
<dbReference type="InterPro" id="IPR015889">
    <property type="entry name" value="Intradiol_dOase_core"/>
</dbReference>
<evidence type="ECO:0000256" key="2">
    <source>
        <dbReference type="ARBA" id="ARBA00022964"/>
    </source>
</evidence>
<dbReference type="InterPro" id="IPR039387">
    <property type="entry name" value="3_4-PCD"/>
</dbReference>
<dbReference type="InterPro" id="IPR006311">
    <property type="entry name" value="TAT_signal"/>
</dbReference>